<dbReference type="Proteomes" id="UP001595533">
    <property type="component" value="Unassembled WGS sequence"/>
</dbReference>
<comment type="subunit">
    <text evidence="1">Monomer in both c-di-GMP-bound and free forms.</text>
</comment>
<evidence type="ECO:0000313" key="4">
    <source>
        <dbReference type="Proteomes" id="UP001595533"/>
    </source>
</evidence>
<comment type="function">
    <text evidence="1">Binds the second messenger bis-(3'-5') cyclic dimeric guanosine monophosphate (c-di-GMP). Can bind two c-di-GMP molecules per monomer. May play a role in bacterial second-messenger regulated processes. Binding to c-di-GMP induces a conformational change of the C- and N-termini resulting in the exposure of a highly negative surface on one side of the protein to a possible effector protein.</text>
</comment>
<evidence type="ECO:0000313" key="3">
    <source>
        <dbReference type="EMBL" id="MFC3193869.1"/>
    </source>
</evidence>
<dbReference type="InterPro" id="IPR027021">
    <property type="entry name" value="C-di-GMP_BP_PA4608"/>
</dbReference>
<accession>A0ABV7J7E0</accession>
<keyword evidence="1" id="KW-0547">Nucleotide-binding</keyword>
<dbReference type="PIRSF" id="PIRSF028141">
    <property type="entry name" value="C-di-GMP_BP_PA4608"/>
    <property type="match status" value="1"/>
</dbReference>
<gene>
    <name evidence="3" type="ORF">ACFODZ_06425</name>
</gene>
<protein>
    <recommendedName>
        <fullName evidence="1">Cyclic diguanosine monophosphate-binding protein</fullName>
        <shortName evidence="1">c-di-GMP-binding protein</shortName>
    </recommendedName>
    <alternativeName>
        <fullName evidence="1">Pilz domain-containing protein</fullName>
    </alternativeName>
</protein>
<comment type="caution">
    <text evidence="3">The sequence shown here is derived from an EMBL/GenBank/DDBJ whole genome shotgun (WGS) entry which is preliminary data.</text>
</comment>
<proteinExistence type="predicted"/>
<dbReference type="EMBL" id="JBHRTS010000003">
    <property type="protein sequence ID" value="MFC3193869.1"/>
    <property type="molecule type" value="Genomic_DNA"/>
</dbReference>
<evidence type="ECO:0000256" key="1">
    <source>
        <dbReference type="PIRNR" id="PIRNR028141"/>
    </source>
</evidence>
<organism evidence="3 4">
    <name type="scientific">Marinicella sediminis</name>
    <dbReference type="NCBI Taxonomy" id="1792834"/>
    <lineage>
        <taxon>Bacteria</taxon>
        <taxon>Pseudomonadati</taxon>
        <taxon>Pseudomonadota</taxon>
        <taxon>Gammaproteobacteria</taxon>
        <taxon>Lysobacterales</taxon>
        <taxon>Marinicellaceae</taxon>
        <taxon>Marinicella</taxon>
    </lineage>
</organism>
<dbReference type="Gene3D" id="2.40.10.220">
    <property type="entry name" value="predicted glycosyltransferase like domains"/>
    <property type="match status" value="1"/>
</dbReference>
<dbReference type="Pfam" id="PF07238">
    <property type="entry name" value="PilZ"/>
    <property type="match status" value="1"/>
</dbReference>
<evidence type="ECO:0000259" key="2">
    <source>
        <dbReference type="Pfam" id="PF07238"/>
    </source>
</evidence>
<feature type="domain" description="PilZ" evidence="2">
    <location>
        <begin position="8"/>
        <end position="103"/>
    </location>
</feature>
<dbReference type="SUPFAM" id="SSF141371">
    <property type="entry name" value="PilZ domain-like"/>
    <property type="match status" value="1"/>
</dbReference>
<name>A0ABV7J7E0_9GAMM</name>
<reference evidence="4" key="1">
    <citation type="journal article" date="2019" name="Int. J. Syst. Evol. Microbiol.">
        <title>The Global Catalogue of Microorganisms (GCM) 10K type strain sequencing project: providing services to taxonomists for standard genome sequencing and annotation.</title>
        <authorList>
            <consortium name="The Broad Institute Genomics Platform"/>
            <consortium name="The Broad Institute Genome Sequencing Center for Infectious Disease"/>
            <person name="Wu L."/>
            <person name="Ma J."/>
        </authorList>
    </citation>
    <scope>NUCLEOTIDE SEQUENCE [LARGE SCALE GENOMIC DNA]</scope>
    <source>
        <strain evidence="4">KCTC 42953</strain>
    </source>
</reference>
<dbReference type="InterPro" id="IPR009875">
    <property type="entry name" value="PilZ_domain"/>
</dbReference>
<keyword evidence="1" id="KW-0973">c-di-GMP</keyword>
<keyword evidence="4" id="KW-1185">Reference proteome</keyword>
<dbReference type="RefSeq" id="WP_157892802.1">
    <property type="nucleotide sequence ID" value="NZ_JBHRTS010000003.1"/>
</dbReference>
<sequence length="122" mass="13992">MSTDNQVDRRRFTRIPVRKEVTLYTGMQCWTSHIHDLSLKGALLSCPKEHVLKSGDLLRLSIPVDNSPAIIMNIEVIHSNGETFGAEWTQIDMDSFAILKRTIELNIKEKENLRKDIKTLSE</sequence>